<dbReference type="InterPro" id="IPR002931">
    <property type="entry name" value="Transglutaminase-like"/>
</dbReference>
<evidence type="ECO:0000313" key="3">
    <source>
        <dbReference type="EMBL" id="NHM13527.1"/>
    </source>
</evidence>
<reference evidence="3 4" key="1">
    <citation type="submission" date="2019-11" db="EMBL/GenBank/DDBJ databases">
        <title>Eggerthellaceae novel genus isolated from the rectal contents of marmort.</title>
        <authorList>
            <person name="Zhang G."/>
        </authorList>
    </citation>
    <scope>NUCLEOTIDE SEQUENCE [LARGE SCALE GENOMIC DNA]</scope>
    <source>
        <strain evidence="4">zg-886</strain>
    </source>
</reference>
<comment type="caution">
    <text evidence="3">The sequence shown here is derived from an EMBL/GenBank/DDBJ whole genome shotgun (WGS) entry which is preliminary data.</text>
</comment>
<sequence>MRPSTLLIRAAARPASARAPHSADAAAPGAPCMSGARAAARRRASLPLAAATLALALVFASLSGCAAPAGAHLASAPLPTPGGASAPESDPSTDPGAPPLAGHSADREQDAAEDGARLVRTGPYYAELSESERASYLVIASAIESAEQKVVVDGSLGDDVLGRVLNAILFDRPDLFWFTGAATGSVSNGQTTLILDFSVDRNTLNAKRAALDAAVENIVSPLEGLSPAAQQKAAHDYIAQHVAYDPHGPQNGQTAYNALVEGKSVCAGYARAFQLVMIELGIPCSYVSGEAQGQQQFEEGAWTPHAWNIVEMDGHIYNVDVTWDDSPLFEQEAVLYTDFNMTDDDFAANHQRGEESAFLPACDGEPFDFEAAYGVDRARAAAEHLGIAVAGEASTAEEFQALMEEQAAAAEGFQTSFYLVVYGDDLVASLTDLWKEPVRSAFETQGFQGSITFNSTSQNVGGDAYLVRIAIGQGES</sequence>
<protein>
    <recommendedName>
        <fullName evidence="2">Transglutaminase-like domain-containing protein</fullName>
    </recommendedName>
</protein>
<accession>A0ABX0IHL8</accession>
<dbReference type="InterPro" id="IPR052557">
    <property type="entry name" value="CAP/Cytokinesis_protein"/>
</dbReference>
<name>A0ABX0IHL8_9ACTN</name>
<dbReference type="Proteomes" id="UP000636394">
    <property type="component" value="Unassembled WGS sequence"/>
</dbReference>
<evidence type="ECO:0000256" key="1">
    <source>
        <dbReference type="SAM" id="MobiDB-lite"/>
    </source>
</evidence>
<dbReference type="Pfam" id="PF01841">
    <property type="entry name" value="Transglut_core"/>
    <property type="match status" value="1"/>
</dbReference>
<keyword evidence="4" id="KW-1185">Reference proteome</keyword>
<dbReference type="EMBL" id="WPCR01000002">
    <property type="protein sequence ID" value="NHM13527.1"/>
    <property type="molecule type" value="Genomic_DNA"/>
</dbReference>
<dbReference type="SMART" id="SM00460">
    <property type="entry name" value="TGc"/>
    <property type="match status" value="1"/>
</dbReference>
<dbReference type="RefSeq" id="WP_166338452.1">
    <property type="nucleotide sequence ID" value="NZ_WPCR01000002.1"/>
</dbReference>
<organism evidence="3 4">
    <name type="scientific">Xiamenia xianingshaonis</name>
    <dbReference type="NCBI Taxonomy" id="2682776"/>
    <lineage>
        <taxon>Bacteria</taxon>
        <taxon>Bacillati</taxon>
        <taxon>Actinomycetota</taxon>
        <taxon>Coriobacteriia</taxon>
        <taxon>Eggerthellales</taxon>
        <taxon>Eggerthellaceae</taxon>
        <taxon>Xiamenia</taxon>
    </lineage>
</organism>
<dbReference type="SUPFAM" id="SSF54001">
    <property type="entry name" value="Cysteine proteinases"/>
    <property type="match status" value="1"/>
</dbReference>
<dbReference type="PANTHER" id="PTHR46333:SF2">
    <property type="entry name" value="CYTOKINESIS PROTEIN 3"/>
    <property type="match status" value="1"/>
</dbReference>
<feature type="region of interest" description="Disordered" evidence="1">
    <location>
        <begin position="12"/>
        <end position="32"/>
    </location>
</feature>
<proteinExistence type="predicted"/>
<feature type="domain" description="Transglutaminase-like" evidence="2">
    <location>
        <begin position="258"/>
        <end position="323"/>
    </location>
</feature>
<feature type="compositionally biased region" description="Basic and acidic residues" evidence="1">
    <location>
        <begin position="104"/>
        <end position="114"/>
    </location>
</feature>
<evidence type="ECO:0000259" key="2">
    <source>
        <dbReference type="SMART" id="SM00460"/>
    </source>
</evidence>
<gene>
    <name evidence="3" type="ORF">GMI68_01860</name>
</gene>
<dbReference type="InterPro" id="IPR038765">
    <property type="entry name" value="Papain-like_cys_pep_sf"/>
</dbReference>
<evidence type="ECO:0000313" key="4">
    <source>
        <dbReference type="Proteomes" id="UP000636394"/>
    </source>
</evidence>
<dbReference type="PANTHER" id="PTHR46333">
    <property type="entry name" value="CYTOKINESIS PROTEIN 3"/>
    <property type="match status" value="1"/>
</dbReference>
<dbReference type="Gene3D" id="3.10.620.30">
    <property type="match status" value="1"/>
</dbReference>
<feature type="region of interest" description="Disordered" evidence="1">
    <location>
        <begin position="78"/>
        <end position="114"/>
    </location>
</feature>